<dbReference type="Pfam" id="PF13004">
    <property type="entry name" value="BACON"/>
    <property type="match status" value="1"/>
</dbReference>
<proteinExistence type="predicted"/>
<evidence type="ECO:0000313" key="3">
    <source>
        <dbReference type="Proteomes" id="UP000823597"/>
    </source>
</evidence>
<dbReference type="PROSITE" id="PS51257">
    <property type="entry name" value="PROKAR_LIPOPROTEIN"/>
    <property type="match status" value="1"/>
</dbReference>
<protein>
    <submittedName>
        <fullName evidence="2">BACON domain-containing protein</fullName>
    </submittedName>
</protein>
<reference evidence="2" key="2">
    <citation type="journal article" date="2021" name="PeerJ">
        <title>Extensive microbial diversity within the chicken gut microbiome revealed by metagenomics and culture.</title>
        <authorList>
            <person name="Gilroy R."/>
            <person name="Ravi A."/>
            <person name="Getino M."/>
            <person name="Pursley I."/>
            <person name="Horton D.L."/>
            <person name="Alikhan N.F."/>
            <person name="Baker D."/>
            <person name="Gharbi K."/>
            <person name="Hall N."/>
            <person name="Watson M."/>
            <person name="Adriaenssens E.M."/>
            <person name="Foster-Nyarko E."/>
            <person name="Jarju S."/>
            <person name="Secka A."/>
            <person name="Antonio M."/>
            <person name="Oren A."/>
            <person name="Chaudhuri R.R."/>
            <person name="La Ragione R."/>
            <person name="Hildebrand F."/>
            <person name="Pallen M.J."/>
        </authorList>
    </citation>
    <scope>NUCLEOTIDE SEQUENCE</scope>
    <source>
        <strain evidence="2">10037</strain>
    </source>
</reference>
<dbReference type="InterPro" id="IPR024361">
    <property type="entry name" value="BACON"/>
</dbReference>
<name>A0A9D9I509_9BACT</name>
<comment type="caution">
    <text evidence="2">The sequence shown here is derived from an EMBL/GenBank/DDBJ whole genome shotgun (WGS) entry which is preliminary data.</text>
</comment>
<dbReference type="AlphaFoldDB" id="A0A9D9I509"/>
<sequence length="324" mass="36094">MKRFLVPFVLLVGIFSCSKGTEEVPTMDSVIEIDPGIVEVEAAGGTYTVSYSITDPAEDGVIETPICTDGWCNQFDVSEPGVISFNVDPNTVPGERRTEVTVLYSNAEEPAVFTVIQADPTKVLASDLDNTLWTAEVCEFDRDSTIFRLLTEYNELSYQTITAGEFADQYAIDYNMANPDSPISPDDALGFQFIDTPEYRSYANVLFGGNQIEFVHGVSNPVGGVEVTDVSGPYVFDESTGIITVNDKSNTNYEREVTIHVSKDGDYLLFRIIKTWWPETIADYYGGDKPYLGFNVTNYNGTQAYCPYGYLLYRMKLSQNEDEQ</sequence>
<gene>
    <name evidence="2" type="ORF">IAB93_08580</name>
</gene>
<feature type="domain" description="BACON" evidence="1">
    <location>
        <begin position="67"/>
        <end position="118"/>
    </location>
</feature>
<reference evidence="2" key="1">
    <citation type="submission" date="2020-10" db="EMBL/GenBank/DDBJ databases">
        <authorList>
            <person name="Gilroy R."/>
        </authorList>
    </citation>
    <scope>NUCLEOTIDE SEQUENCE</scope>
    <source>
        <strain evidence="2">10037</strain>
    </source>
</reference>
<evidence type="ECO:0000313" key="2">
    <source>
        <dbReference type="EMBL" id="MBO8466028.1"/>
    </source>
</evidence>
<dbReference type="EMBL" id="JADIME010000091">
    <property type="protein sequence ID" value="MBO8466028.1"/>
    <property type="molecule type" value="Genomic_DNA"/>
</dbReference>
<dbReference type="Proteomes" id="UP000823597">
    <property type="component" value="Unassembled WGS sequence"/>
</dbReference>
<evidence type="ECO:0000259" key="1">
    <source>
        <dbReference type="Pfam" id="PF13004"/>
    </source>
</evidence>
<accession>A0A9D9I509</accession>
<organism evidence="2 3">
    <name type="scientific">Candidatus Merdivivens pullistercoris</name>
    <dbReference type="NCBI Taxonomy" id="2840873"/>
    <lineage>
        <taxon>Bacteria</taxon>
        <taxon>Pseudomonadati</taxon>
        <taxon>Bacteroidota</taxon>
        <taxon>Bacteroidia</taxon>
        <taxon>Bacteroidales</taxon>
        <taxon>Muribaculaceae</taxon>
        <taxon>Muribaculaceae incertae sedis</taxon>
        <taxon>Candidatus Merdivivens</taxon>
    </lineage>
</organism>